<dbReference type="AlphaFoldDB" id="A0AAD8PLI8"/>
<proteinExistence type="predicted"/>
<dbReference type="RefSeq" id="XP_060407749.1">
    <property type="nucleotide sequence ID" value="XM_060559280.1"/>
</dbReference>
<organism evidence="2 3">
    <name type="scientific">Colletotrichum navitas</name>
    <dbReference type="NCBI Taxonomy" id="681940"/>
    <lineage>
        <taxon>Eukaryota</taxon>
        <taxon>Fungi</taxon>
        <taxon>Dikarya</taxon>
        <taxon>Ascomycota</taxon>
        <taxon>Pezizomycotina</taxon>
        <taxon>Sordariomycetes</taxon>
        <taxon>Hypocreomycetidae</taxon>
        <taxon>Glomerellales</taxon>
        <taxon>Glomerellaceae</taxon>
        <taxon>Colletotrichum</taxon>
        <taxon>Colletotrichum graminicola species complex</taxon>
    </lineage>
</organism>
<gene>
    <name evidence="2" type="ORF">LY79DRAFT_571747</name>
</gene>
<sequence length="196" mass="22184">MLANLTVLIRHYYIVEFHLLFLSCLFFWLVKHVSACHSMHRSCWQRHRVSRFRRIPSGILGPGQQNDSPFAPSFGDPIGTSAICQIGGKIYITGNFPANEYVVRVLDDSGLQQLSCKRLIWSTLSLLREASCSFFLVPHQVLGIISRIWGCKPSGFRLTPHPQGKKEMITSSEIPVTYVAFSSSLHRGFVLPLHTR</sequence>
<keyword evidence="1" id="KW-0472">Membrane</keyword>
<protein>
    <submittedName>
        <fullName evidence="2">Uncharacterized protein</fullName>
    </submittedName>
</protein>
<name>A0AAD8PLI8_9PEZI</name>
<feature type="transmembrane region" description="Helical" evidence="1">
    <location>
        <begin position="12"/>
        <end position="30"/>
    </location>
</feature>
<reference evidence="2" key="1">
    <citation type="submission" date="2021-06" db="EMBL/GenBank/DDBJ databases">
        <title>Comparative genomics, transcriptomics and evolutionary studies reveal genomic signatures of adaptation to plant cell wall in hemibiotrophic fungi.</title>
        <authorList>
            <consortium name="DOE Joint Genome Institute"/>
            <person name="Baroncelli R."/>
            <person name="Diaz J.F."/>
            <person name="Benocci T."/>
            <person name="Peng M."/>
            <person name="Battaglia E."/>
            <person name="Haridas S."/>
            <person name="Andreopoulos W."/>
            <person name="Labutti K."/>
            <person name="Pangilinan J."/>
            <person name="Floch G.L."/>
            <person name="Makela M.R."/>
            <person name="Henrissat B."/>
            <person name="Grigoriev I.V."/>
            <person name="Crouch J.A."/>
            <person name="De Vries R.P."/>
            <person name="Sukno S.A."/>
            <person name="Thon M.R."/>
        </authorList>
    </citation>
    <scope>NUCLEOTIDE SEQUENCE</scope>
    <source>
        <strain evidence="2">CBS 125086</strain>
    </source>
</reference>
<accession>A0AAD8PLI8</accession>
<keyword evidence="1" id="KW-0812">Transmembrane</keyword>
<evidence type="ECO:0000256" key="1">
    <source>
        <dbReference type="SAM" id="Phobius"/>
    </source>
</evidence>
<keyword evidence="1" id="KW-1133">Transmembrane helix</keyword>
<evidence type="ECO:0000313" key="3">
    <source>
        <dbReference type="Proteomes" id="UP001230504"/>
    </source>
</evidence>
<evidence type="ECO:0000313" key="2">
    <source>
        <dbReference type="EMBL" id="KAK1569514.1"/>
    </source>
</evidence>
<comment type="caution">
    <text evidence="2">The sequence shown here is derived from an EMBL/GenBank/DDBJ whole genome shotgun (WGS) entry which is preliminary data.</text>
</comment>
<dbReference type="EMBL" id="JAHLJV010000132">
    <property type="protein sequence ID" value="KAK1569514.1"/>
    <property type="molecule type" value="Genomic_DNA"/>
</dbReference>
<dbReference type="GeneID" id="85443520"/>
<keyword evidence="3" id="KW-1185">Reference proteome</keyword>
<dbReference type="Proteomes" id="UP001230504">
    <property type="component" value="Unassembled WGS sequence"/>
</dbReference>